<comment type="caution">
    <text evidence="3">The sequence shown here is derived from an EMBL/GenBank/DDBJ whole genome shotgun (WGS) entry which is preliminary data.</text>
</comment>
<dbReference type="InterPro" id="IPR002881">
    <property type="entry name" value="DUF58"/>
</dbReference>
<sequence>MRRFGEVLTTRGRAFCSAGITLMVCGYVLGFRDLTRVGVLLLGLPLLAGLLARRRPPGLVVTRTSDPVQISAGEATTVTTTVANGGHRSTPLMLAEEQLDHVLGERPRVLLGSLGAGERRALTYAVRPPLRGRHLLGPLTVQLRDPFGLSQRFVEAGEPTEVLVLPRVYPLGGNRPPGTGVGAEGEIPFMVALHGEDDQSIREYRDGDDLRRIHWPATARTGELMVRQEDRPARRRAIVLLDPRVDAHAGVGIGSSFEWAVSAAASMVVHLSGLGYAVHLLTPETVGDGPDALPIDPAQALAVLAVAEPDTGLALARLTRAALGLLSGGGLLVAVLAAHDESALRSVATLRHPGATALGMVLDTGSFAGRPAGGGADAGGGAVAPEAARAVDLLRGAGWRATTVTRDDTVEHAWSQVGSRRDAQVALGASR</sequence>
<dbReference type="Pfam" id="PF01882">
    <property type="entry name" value="DUF58"/>
    <property type="match status" value="1"/>
</dbReference>
<gene>
    <name evidence="3" type="ORF">IPF40_06095</name>
</gene>
<dbReference type="PANTHER" id="PTHR34351:SF1">
    <property type="entry name" value="SLR1927 PROTEIN"/>
    <property type="match status" value="1"/>
</dbReference>
<organism evidence="3 4">
    <name type="scientific">Candidatus Phosphoribacter hodrii</name>
    <dbReference type="NCBI Taxonomy" id="2953743"/>
    <lineage>
        <taxon>Bacteria</taxon>
        <taxon>Bacillati</taxon>
        <taxon>Actinomycetota</taxon>
        <taxon>Actinomycetes</taxon>
        <taxon>Micrococcales</taxon>
        <taxon>Dermatophilaceae</taxon>
        <taxon>Candidatus Phosphoribacter</taxon>
    </lineage>
</organism>
<protein>
    <submittedName>
        <fullName evidence="3">DUF58 domain-containing protein</fullName>
    </submittedName>
</protein>
<dbReference type="PANTHER" id="PTHR34351">
    <property type="entry name" value="SLR1927 PROTEIN-RELATED"/>
    <property type="match status" value="1"/>
</dbReference>
<dbReference type="AlphaFoldDB" id="A0A934X4I3"/>
<feature type="domain" description="DUF58" evidence="2">
    <location>
        <begin position="201"/>
        <end position="275"/>
    </location>
</feature>
<keyword evidence="1" id="KW-0472">Membrane</keyword>
<evidence type="ECO:0000313" key="3">
    <source>
        <dbReference type="EMBL" id="MBK6300627.1"/>
    </source>
</evidence>
<dbReference type="Proteomes" id="UP000718281">
    <property type="component" value="Unassembled WGS sequence"/>
</dbReference>
<evidence type="ECO:0000256" key="1">
    <source>
        <dbReference type="SAM" id="Phobius"/>
    </source>
</evidence>
<name>A0A934X4I3_9MICO</name>
<evidence type="ECO:0000259" key="2">
    <source>
        <dbReference type="Pfam" id="PF01882"/>
    </source>
</evidence>
<feature type="transmembrane region" description="Helical" evidence="1">
    <location>
        <begin position="12"/>
        <end position="31"/>
    </location>
</feature>
<dbReference type="EMBL" id="JADIXZ010000004">
    <property type="protein sequence ID" value="MBK6300627.1"/>
    <property type="molecule type" value="Genomic_DNA"/>
</dbReference>
<evidence type="ECO:0000313" key="4">
    <source>
        <dbReference type="Proteomes" id="UP000718281"/>
    </source>
</evidence>
<keyword evidence="1" id="KW-0812">Transmembrane</keyword>
<accession>A0A934X4I3</accession>
<proteinExistence type="predicted"/>
<keyword evidence="1" id="KW-1133">Transmembrane helix</keyword>
<reference evidence="3 4" key="1">
    <citation type="submission" date="2020-10" db="EMBL/GenBank/DDBJ databases">
        <title>Connecting structure to function with the recovery of over 1000 high-quality activated sludge metagenome-assembled genomes encoding full-length rRNA genes using long-read sequencing.</title>
        <authorList>
            <person name="Singleton C.M."/>
            <person name="Petriglieri F."/>
            <person name="Kristensen J.M."/>
            <person name="Kirkegaard R.H."/>
            <person name="Michaelsen T.Y."/>
            <person name="Andersen M.H."/>
            <person name="Karst S.M."/>
            <person name="Dueholm M.S."/>
            <person name="Nielsen P.H."/>
            <person name="Albertsen M."/>
        </authorList>
    </citation>
    <scope>NUCLEOTIDE SEQUENCE [LARGE SCALE GENOMIC DNA]</scope>
    <source>
        <strain evidence="3">AalE_18-Q3-R2-46_BAT3C.188</strain>
    </source>
</reference>